<dbReference type="Proteomes" id="UP000694701">
    <property type="component" value="Unplaced"/>
</dbReference>
<dbReference type="GO" id="GO:0008970">
    <property type="term" value="F:phospholipase A1 activity"/>
    <property type="evidence" value="ECO:0007669"/>
    <property type="project" value="TreeGrafter"/>
</dbReference>
<dbReference type="InterPro" id="IPR007053">
    <property type="entry name" value="LRAT_dom"/>
</dbReference>
<feature type="domain" description="LRAT" evidence="5">
    <location>
        <begin position="23"/>
        <end position="136"/>
    </location>
</feature>
<name>A0A8C2BR73_CYPCA</name>
<dbReference type="Ensembl" id="ENSCCRT00020000061.1">
    <property type="protein sequence ID" value="ENSCCRP00020000043.1"/>
    <property type="gene ID" value="ENSCCRG00020000042.1"/>
</dbReference>
<dbReference type="Pfam" id="PF04970">
    <property type="entry name" value="LRAT"/>
    <property type="match status" value="1"/>
</dbReference>
<protein>
    <recommendedName>
        <fullName evidence="5">LRAT domain-containing protein</fullName>
    </recommendedName>
</protein>
<evidence type="ECO:0000259" key="5">
    <source>
        <dbReference type="PROSITE" id="PS51934"/>
    </source>
</evidence>
<dbReference type="Gene3D" id="3.90.1720.10">
    <property type="entry name" value="endopeptidase domain like (from Nostoc punctiforme)"/>
    <property type="match status" value="1"/>
</dbReference>
<accession>A0A8C2BR73</accession>
<sequence length="169" mass="18846">MVTNFIIICQCLEESGEPKPGDLIEIFRGGYQHWAIYVGDGNVIHLGTNTDAGACSVKSVLQDSAKVMKEKLQKVVGNDKFQIRNLLDDKCTPRPIEDILQDAESLVGKVLPYDVATHKCEHFITLLRYGMPRSQQVQLFAMTSHTELYSLVFGILAAASSEDENEEKK</sequence>
<evidence type="ECO:0000313" key="7">
    <source>
        <dbReference type="Proteomes" id="UP000694701"/>
    </source>
</evidence>
<keyword evidence="3" id="KW-0378">Hydrolase</keyword>
<evidence type="ECO:0000256" key="2">
    <source>
        <dbReference type="ARBA" id="ARBA00022679"/>
    </source>
</evidence>
<dbReference type="AlphaFoldDB" id="A0A8C2BR73"/>
<evidence type="ECO:0000256" key="3">
    <source>
        <dbReference type="ARBA" id="ARBA00022801"/>
    </source>
</evidence>
<reference evidence="6" key="1">
    <citation type="submission" date="2025-08" db="UniProtKB">
        <authorList>
            <consortium name="Ensembl"/>
        </authorList>
    </citation>
    <scope>IDENTIFICATION</scope>
</reference>
<keyword evidence="4" id="KW-0443">Lipid metabolism</keyword>
<comment type="similarity">
    <text evidence="1">Belongs to the H-rev107 family.</text>
</comment>
<dbReference type="GO" id="GO:0005737">
    <property type="term" value="C:cytoplasm"/>
    <property type="evidence" value="ECO:0007669"/>
    <property type="project" value="TreeGrafter"/>
</dbReference>
<organism evidence="6 7">
    <name type="scientific">Cyprinus carpio</name>
    <name type="common">Common carp</name>
    <dbReference type="NCBI Taxonomy" id="7962"/>
    <lineage>
        <taxon>Eukaryota</taxon>
        <taxon>Metazoa</taxon>
        <taxon>Chordata</taxon>
        <taxon>Craniata</taxon>
        <taxon>Vertebrata</taxon>
        <taxon>Euteleostomi</taxon>
        <taxon>Actinopterygii</taxon>
        <taxon>Neopterygii</taxon>
        <taxon>Teleostei</taxon>
        <taxon>Ostariophysi</taxon>
        <taxon>Cypriniformes</taxon>
        <taxon>Cyprinidae</taxon>
        <taxon>Cyprininae</taxon>
        <taxon>Cyprinus</taxon>
    </lineage>
</organism>
<evidence type="ECO:0000256" key="4">
    <source>
        <dbReference type="ARBA" id="ARBA00023098"/>
    </source>
</evidence>
<dbReference type="InterPro" id="IPR051496">
    <property type="entry name" value="H-rev107_PLA/AT"/>
</dbReference>
<dbReference type="PROSITE" id="PS51934">
    <property type="entry name" value="LRAT"/>
    <property type="match status" value="1"/>
</dbReference>
<dbReference type="GO" id="GO:0070292">
    <property type="term" value="P:N-acylphosphatidylethanolamine metabolic process"/>
    <property type="evidence" value="ECO:0007669"/>
    <property type="project" value="TreeGrafter"/>
</dbReference>
<proteinExistence type="inferred from homology"/>
<dbReference type="PANTHER" id="PTHR13943:SF31">
    <property type="entry name" value="PHOSPHOLIPASE A AND ACYLTRANSFERASE 3"/>
    <property type="match status" value="1"/>
</dbReference>
<keyword evidence="2" id="KW-0808">Transferase</keyword>
<dbReference type="GO" id="GO:0004623">
    <property type="term" value="F:phospholipase A2 activity"/>
    <property type="evidence" value="ECO:0007669"/>
    <property type="project" value="TreeGrafter"/>
</dbReference>
<dbReference type="GO" id="GO:0016410">
    <property type="term" value="F:N-acyltransferase activity"/>
    <property type="evidence" value="ECO:0007669"/>
    <property type="project" value="TreeGrafter"/>
</dbReference>
<evidence type="ECO:0000313" key="6">
    <source>
        <dbReference type="Ensembl" id="ENSCCRP00020000043.1"/>
    </source>
</evidence>
<dbReference type="PANTHER" id="PTHR13943">
    <property type="entry name" value="HRAS-LIKE SUPPRESSOR - RELATED"/>
    <property type="match status" value="1"/>
</dbReference>
<evidence type="ECO:0000256" key="1">
    <source>
        <dbReference type="ARBA" id="ARBA00007824"/>
    </source>
</evidence>